<keyword evidence="1" id="KW-1133">Transmembrane helix</keyword>
<name>A0A6A6NQA0_9PEZI</name>
<evidence type="ECO:0000313" key="3">
    <source>
        <dbReference type="Proteomes" id="UP000799766"/>
    </source>
</evidence>
<gene>
    <name evidence="2" type="ORF">BDY21DRAFT_355991</name>
</gene>
<keyword evidence="1" id="KW-0472">Membrane</keyword>
<evidence type="ECO:0000256" key="1">
    <source>
        <dbReference type="SAM" id="Phobius"/>
    </source>
</evidence>
<accession>A0A6A6NQA0</accession>
<dbReference type="Proteomes" id="UP000799766">
    <property type="component" value="Unassembled WGS sequence"/>
</dbReference>
<reference evidence="2" key="1">
    <citation type="journal article" date="2020" name="Stud. Mycol.">
        <title>101 Dothideomycetes genomes: a test case for predicting lifestyles and emergence of pathogens.</title>
        <authorList>
            <person name="Haridas S."/>
            <person name="Albert R."/>
            <person name="Binder M."/>
            <person name="Bloem J."/>
            <person name="Labutti K."/>
            <person name="Salamov A."/>
            <person name="Andreopoulos B."/>
            <person name="Baker S."/>
            <person name="Barry K."/>
            <person name="Bills G."/>
            <person name="Bluhm B."/>
            <person name="Cannon C."/>
            <person name="Castanera R."/>
            <person name="Culley D."/>
            <person name="Daum C."/>
            <person name="Ezra D."/>
            <person name="Gonzalez J."/>
            <person name="Henrissat B."/>
            <person name="Kuo A."/>
            <person name="Liang C."/>
            <person name="Lipzen A."/>
            <person name="Lutzoni F."/>
            <person name="Magnuson J."/>
            <person name="Mondo S."/>
            <person name="Nolan M."/>
            <person name="Ohm R."/>
            <person name="Pangilinan J."/>
            <person name="Park H.-J."/>
            <person name="Ramirez L."/>
            <person name="Alfaro M."/>
            <person name="Sun H."/>
            <person name="Tritt A."/>
            <person name="Yoshinaga Y."/>
            <person name="Zwiers L.-H."/>
            <person name="Turgeon B."/>
            <person name="Goodwin S."/>
            <person name="Spatafora J."/>
            <person name="Crous P."/>
            <person name="Grigoriev I."/>
        </authorList>
    </citation>
    <scope>NUCLEOTIDE SEQUENCE</scope>
    <source>
        <strain evidence="2">ATCC 16933</strain>
    </source>
</reference>
<feature type="transmembrane region" description="Helical" evidence="1">
    <location>
        <begin position="24"/>
        <end position="45"/>
    </location>
</feature>
<evidence type="ECO:0000313" key="2">
    <source>
        <dbReference type="EMBL" id="KAF2453473.1"/>
    </source>
</evidence>
<dbReference type="AlphaFoldDB" id="A0A6A6NQA0"/>
<dbReference type="EMBL" id="MU001697">
    <property type="protein sequence ID" value="KAF2453473.1"/>
    <property type="molecule type" value="Genomic_DNA"/>
</dbReference>
<keyword evidence="3" id="KW-1185">Reference proteome</keyword>
<organism evidence="2 3">
    <name type="scientific">Lineolata rhizophorae</name>
    <dbReference type="NCBI Taxonomy" id="578093"/>
    <lineage>
        <taxon>Eukaryota</taxon>
        <taxon>Fungi</taxon>
        <taxon>Dikarya</taxon>
        <taxon>Ascomycota</taxon>
        <taxon>Pezizomycotina</taxon>
        <taxon>Dothideomycetes</taxon>
        <taxon>Dothideomycetes incertae sedis</taxon>
        <taxon>Lineolatales</taxon>
        <taxon>Lineolataceae</taxon>
        <taxon>Lineolata</taxon>
    </lineage>
</organism>
<feature type="transmembrane region" description="Helical" evidence="1">
    <location>
        <begin position="57"/>
        <end position="75"/>
    </location>
</feature>
<sequence>MLDTDVARPALALAVYTLVRRQPFLLFSFLSLLHDCFFIITLLFPTKRITLFGYQRGYIMFPGYCCVGLGLYLLLHKHVCVCIAHEMGRDGWSD</sequence>
<keyword evidence="1" id="KW-0812">Transmembrane</keyword>
<protein>
    <submittedName>
        <fullName evidence="2">Uncharacterized protein</fullName>
    </submittedName>
</protein>
<proteinExistence type="predicted"/>